<evidence type="ECO:0000259" key="4">
    <source>
        <dbReference type="PROSITE" id="PS51352"/>
    </source>
</evidence>
<keyword evidence="6" id="KW-1185">Reference proteome</keyword>
<evidence type="ECO:0000313" key="5">
    <source>
        <dbReference type="EMBL" id="MEX6428707.1"/>
    </source>
</evidence>
<feature type="transmembrane region" description="Helical" evidence="3">
    <location>
        <begin position="309"/>
        <end position="325"/>
    </location>
</feature>
<keyword evidence="3" id="KW-1133">Transmembrane helix</keyword>
<accession>A0ABV3XZH7</accession>
<dbReference type="RefSeq" id="WP_369084176.1">
    <property type="nucleotide sequence ID" value="NZ_JBFSHR010000005.1"/>
</dbReference>
<evidence type="ECO:0000313" key="6">
    <source>
        <dbReference type="Proteomes" id="UP001560267"/>
    </source>
</evidence>
<feature type="transmembrane region" description="Helical" evidence="3">
    <location>
        <begin position="20"/>
        <end position="43"/>
    </location>
</feature>
<keyword evidence="3" id="KW-0472">Membrane</keyword>
<evidence type="ECO:0000256" key="2">
    <source>
        <dbReference type="ARBA" id="ARBA00023008"/>
    </source>
</evidence>
<dbReference type="InterPro" id="IPR036249">
    <property type="entry name" value="Thioredoxin-like_sf"/>
</dbReference>
<gene>
    <name evidence="5" type="ORF">AB6A68_02495</name>
</gene>
<keyword evidence="3" id="KW-0812">Transmembrane</keyword>
<dbReference type="SUPFAM" id="SSF52833">
    <property type="entry name" value="Thioredoxin-like"/>
    <property type="match status" value="1"/>
</dbReference>
<dbReference type="InterPro" id="IPR013766">
    <property type="entry name" value="Thioredoxin_domain"/>
</dbReference>
<dbReference type="Proteomes" id="UP001560267">
    <property type="component" value="Unassembled WGS sequence"/>
</dbReference>
<feature type="transmembrane region" description="Helical" evidence="3">
    <location>
        <begin position="76"/>
        <end position="93"/>
    </location>
</feature>
<evidence type="ECO:0000256" key="3">
    <source>
        <dbReference type="SAM" id="Phobius"/>
    </source>
</evidence>
<keyword evidence="2" id="KW-0186">Copper</keyword>
<feature type="transmembrane region" description="Helical" evidence="3">
    <location>
        <begin position="345"/>
        <end position="368"/>
    </location>
</feature>
<dbReference type="CDD" id="cd02968">
    <property type="entry name" value="SCO"/>
    <property type="match status" value="1"/>
</dbReference>
<organism evidence="5 6">
    <name type="scientific">Ferrimicrobium acidiphilum</name>
    <dbReference type="NCBI Taxonomy" id="121039"/>
    <lineage>
        <taxon>Bacteria</taxon>
        <taxon>Bacillati</taxon>
        <taxon>Actinomycetota</taxon>
        <taxon>Acidimicrobiia</taxon>
        <taxon>Acidimicrobiales</taxon>
        <taxon>Acidimicrobiaceae</taxon>
        <taxon>Ferrimicrobium</taxon>
    </lineage>
</organism>
<sequence>MPGMGSPSLGSFGLAAPFYHRIAIEALILAVAAFILIAARFLLYGAAFRGAPSLAVRGGDEAGAAIRVAEPRARAVLRYGFGAFWIFDGLLQLQSSMPTSMISQVVQPIQAGQPHWLVELMQLGVGAWFRHPIWSASGVVWIQIAIGLWLLLGRDGWFARIGYLLTAGWGLFVWIFGEALGQTFGHGGSWLFGVPGGVFFYIVAALALLAPYGWWQRDRLPRWILAGIGVMLIVLGIEQALPGRGFWSFKIPAMVESMSKVAQPGIIAASLRGFQSLLGAHGGAVVNGVTVVILLVTGLSFVLRRGLRVTVVVFAVFSVLVWWLIQDFGFLGGSGTDPNSMLPELLLVIVGVLGLSQSAALETTTVRFWPQALGQAGRLLGVWIAVVALVGLVPLGFAAANTSYSAEAALASSGAPFQIDRPAAPFTLFDQSGRAVSLSQFKGKTLIITFLDPVCTDTCPLIASELRQADQQLSRTQRAHTDVIAIASNPIFHSVSAVHIFTDREGMSSLPNWYFLTSPSLKTLAATWRNYGVGVSVPQNGVMIVHPSLVYVVDSSGVERWMIPADPSYTGAVQSSFASLVDSLVKKVQ</sequence>
<dbReference type="PROSITE" id="PS51352">
    <property type="entry name" value="THIOREDOXIN_2"/>
    <property type="match status" value="1"/>
</dbReference>
<feature type="domain" description="Thioredoxin" evidence="4">
    <location>
        <begin position="417"/>
        <end position="589"/>
    </location>
</feature>
<protein>
    <submittedName>
        <fullName evidence="5">SCO family protein</fullName>
    </submittedName>
</protein>
<feature type="transmembrane region" description="Helical" evidence="3">
    <location>
        <begin position="223"/>
        <end position="241"/>
    </location>
</feature>
<feature type="transmembrane region" description="Helical" evidence="3">
    <location>
        <begin position="380"/>
        <end position="400"/>
    </location>
</feature>
<dbReference type="Gene3D" id="3.40.30.10">
    <property type="entry name" value="Glutaredoxin"/>
    <property type="match status" value="1"/>
</dbReference>
<evidence type="ECO:0000256" key="1">
    <source>
        <dbReference type="ARBA" id="ARBA00010996"/>
    </source>
</evidence>
<dbReference type="InterPro" id="IPR003782">
    <property type="entry name" value="SCO1/SenC"/>
</dbReference>
<feature type="transmembrane region" description="Helical" evidence="3">
    <location>
        <begin position="280"/>
        <end position="302"/>
    </location>
</feature>
<dbReference type="EMBL" id="JBFSHR010000005">
    <property type="protein sequence ID" value="MEX6428707.1"/>
    <property type="molecule type" value="Genomic_DNA"/>
</dbReference>
<proteinExistence type="inferred from homology"/>
<comment type="caution">
    <text evidence="5">The sequence shown here is derived from an EMBL/GenBank/DDBJ whole genome shotgun (WGS) entry which is preliminary data.</text>
</comment>
<comment type="similarity">
    <text evidence="1">Belongs to the SCO1/2 family.</text>
</comment>
<feature type="transmembrane region" description="Helical" evidence="3">
    <location>
        <begin position="133"/>
        <end position="152"/>
    </location>
</feature>
<name>A0ABV3XZH7_9ACTN</name>
<feature type="transmembrane region" description="Helical" evidence="3">
    <location>
        <begin position="189"/>
        <end position="211"/>
    </location>
</feature>
<dbReference type="Pfam" id="PF02630">
    <property type="entry name" value="SCO1-SenC"/>
    <property type="match status" value="1"/>
</dbReference>
<reference evidence="5 6" key="1">
    <citation type="submission" date="2024-07" db="EMBL/GenBank/DDBJ databases">
        <title>Draft Genome Sequence of Ferrimicrobium acidiphilum Strain YE2023, Isolated from a Pulp of Bioleach Reactor.</title>
        <authorList>
            <person name="Elkina Y.A."/>
            <person name="Bulaeva A.G."/>
            <person name="Beletsky A.V."/>
            <person name="Mardanov A.V."/>
        </authorList>
    </citation>
    <scope>NUCLEOTIDE SEQUENCE [LARGE SCALE GENOMIC DNA]</scope>
    <source>
        <strain evidence="5 6">YE2023</strain>
    </source>
</reference>
<feature type="transmembrane region" description="Helical" evidence="3">
    <location>
        <begin position="157"/>
        <end position="177"/>
    </location>
</feature>